<keyword evidence="9" id="KW-0406">Ion transport</keyword>
<dbReference type="PANTHER" id="PTHR32552:SF68">
    <property type="entry name" value="FERRICHROME OUTER MEMBRANE TRANSPORTER_PHAGE RECEPTOR"/>
    <property type="match status" value="1"/>
</dbReference>
<evidence type="ECO:0000256" key="10">
    <source>
        <dbReference type="ARBA" id="ARBA00023077"/>
    </source>
</evidence>
<evidence type="ECO:0000256" key="12">
    <source>
        <dbReference type="ARBA" id="ARBA00023170"/>
    </source>
</evidence>
<keyword evidence="4 14" id="KW-1134">Transmembrane beta strand</keyword>
<evidence type="ECO:0000256" key="8">
    <source>
        <dbReference type="ARBA" id="ARBA00023004"/>
    </source>
</evidence>
<evidence type="ECO:0000259" key="17">
    <source>
        <dbReference type="Pfam" id="PF00593"/>
    </source>
</evidence>
<dbReference type="InterPro" id="IPR037066">
    <property type="entry name" value="Plug_dom_sf"/>
</dbReference>
<dbReference type="Gene3D" id="2.40.170.20">
    <property type="entry name" value="TonB-dependent receptor, beta-barrel domain"/>
    <property type="match status" value="1"/>
</dbReference>
<keyword evidence="6 14" id="KW-0812">Transmembrane</keyword>
<keyword evidence="11 14" id="KW-0472">Membrane</keyword>
<evidence type="ECO:0000313" key="20">
    <source>
        <dbReference type="Proteomes" id="UP000199317"/>
    </source>
</evidence>
<keyword evidence="13 14" id="KW-0998">Cell outer membrane</keyword>
<evidence type="ECO:0000256" key="7">
    <source>
        <dbReference type="ARBA" id="ARBA00022729"/>
    </source>
</evidence>
<reference evidence="20" key="1">
    <citation type="submission" date="2016-10" db="EMBL/GenBank/DDBJ databases">
        <authorList>
            <person name="Varghese N."/>
            <person name="Submissions S."/>
        </authorList>
    </citation>
    <scope>NUCLEOTIDE SEQUENCE [LARGE SCALE GENOMIC DNA]</scope>
    <source>
        <strain evidence="20">DSM 17101</strain>
    </source>
</reference>
<feature type="domain" description="TonB-dependent receptor-like beta-barrel" evidence="17">
    <location>
        <begin position="293"/>
        <end position="688"/>
    </location>
</feature>
<keyword evidence="12" id="KW-0675">Receptor</keyword>
<evidence type="ECO:0000256" key="11">
    <source>
        <dbReference type="ARBA" id="ARBA00023136"/>
    </source>
</evidence>
<gene>
    <name evidence="19" type="ORF">SAMN04489708_11379</name>
</gene>
<dbReference type="OrthoDB" id="9760620at2"/>
<dbReference type="InterPro" id="IPR000531">
    <property type="entry name" value="Beta-barrel_TonB"/>
</dbReference>
<evidence type="ECO:0000256" key="9">
    <source>
        <dbReference type="ARBA" id="ARBA00023065"/>
    </source>
</evidence>
<evidence type="ECO:0000256" key="14">
    <source>
        <dbReference type="PROSITE-ProRule" id="PRU01360"/>
    </source>
</evidence>
<dbReference type="AlphaFoldDB" id="A0A1H0SW37"/>
<evidence type="ECO:0000313" key="19">
    <source>
        <dbReference type="EMBL" id="SDP45448.1"/>
    </source>
</evidence>
<evidence type="ECO:0000259" key="18">
    <source>
        <dbReference type="Pfam" id="PF07715"/>
    </source>
</evidence>
<evidence type="ECO:0000256" key="13">
    <source>
        <dbReference type="ARBA" id="ARBA00023237"/>
    </source>
</evidence>
<keyword evidence="10 15" id="KW-0798">TonB box</keyword>
<comment type="subcellular location">
    <subcellularLocation>
        <location evidence="1 14">Cell outer membrane</location>
        <topology evidence="1 14">Multi-pass membrane protein</topology>
    </subcellularLocation>
</comment>
<feature type="domain" description="TonB-dependent receptor plug" evidence="18">
    <location>
        <begin position="92"/>
        <end position="187"/>
    </location>
</feature>
<proteinExistence type="inferred from homology"/>
<feature type="region of interest" description="Disordered" evidence="16">
    <location>
        <begin position="1"/>
        <end position="23"/>
    </location>
</feature>
<dbReference type="Proteomes" id="UP000199317">
    <property type="component" value="Unassembled WGS sequence"/>
</dbReference>
<dbReference type="GO" id="GO:0015344">
    <property type="term" value="F:siderophore uptake transmembrane transporter activity"/>
    <property type="evidence" value="ECO:0007669"/>
    <property type="project" value="TreeGrafter"/>
</dbReference>
<keyword evidence="8" id="KW-0408">Iron</keyword>
<evidence type="ECO:0000256" key="3">
    <source>
        <dbReference type="ARBA" id="ARBA00022448"/>
    </source>
</evidence>
<dbReference type="Pfam" id="PF00593">
    <property type="entry name" value="TonB_dep_Rec_b-barrel"/>
    <property type="match status" value="1"/>
</dbReference>
<evidence type="ECO:0000256" key="2">
    <source>
        <dbReference type="ARBA" id="ARBA00009810"/>
    </source>
</evidence>
<dbReference type="PROSITE" id="PS52016">
    <property type="entry name" value="TONB_DEPENDENT_REC_3"/>
    <property type="match status" value="1"/>
</dbReference>
<dbReference type="InterPro" id="IPR012910">
    <property type="entry name" value="Plug_dom"/>
</dbReference>
<protein>
    <submittedName>
        <fullName evidence="19">Iron complex outermembrane recepter protein</fullName>
    </submittedName>
</protein>
<evidence type="ECO:0000256" key="5">
    <source>
        <dbReference type="ARBA" id="ARBA00022496"/>
    </source>
</evidence>
<evidence type="ECO:0000256" key="15">
    <source>
        <dbReference type="RuleBase" id="RU003357"/>
    </source>
</evidence>
<keyword evidence="3 14" id="KW-0813">Transport</keyword>
<name>A0A1H0SW37_9BURK</name>
<dbReference type="SUPFAM" id="SSF56935">
    <property type="entry name" value="Porins"/>
    <property type="match status" value="1"/>
</dbReference>
<evidence type="ECO:0000256" key="6">
    <source>
        <dbReference type="ARBA" id="ARBA00022692"/>
    </source>
</evidence>
<evidence type="ECO:0000256" key="16">
    <source>
        <dbReference type="SAM" id="MobiDB-lite"/>
    </source>
</evidence>
<dbReference type="CDD" id="cd01347">
    <property type="entry name" value="ligand_gated_channel"/>
    <property type="match status" value="1"/>
</dbReference>
<keyword evidence="7" id="KW-0732">Signal</keyword>
<dbReference type="InterPro" id="IPR036942">
    <property type="entry name" value="Beta-barrel_TonB_sf"/>
</dbReference>
<dbReference type="GO" id="GO:0009279">
    <property type="term" value="C:cell outer membrane"/>
    <property type="evidence" value="ECO:0007669"/>
    <property type="project" value="UniProtKB-SubCell"/>
</dbReference>
<evidence type="ECO:0000256" key="1">
    <source>
        <dbReference type="ARBA" id="ARBA00004571"/>
    </source>
</evidence>
<dbReference type="Pfam" id="PF07715">
    <property type="entry name" value="Plug"/>
    <property type="match status" value="1"/>
</dbReference>
<keyword evidence="5" id="KW-0410">Iron transport</keyword>
<dbReference type="InterPro" id="IPR039426">
    <property type="entry name" value="TonB-dep_rcpt-like"/>
</dbReference>
<dbReference type="PANTHER" id="PTHR32552">
    <property type="entry name" value="FERRICHROME IRON RECEPTOR-RELATED"/>
    <property type="match status" value="1"/>
</dbReference>
<keyword evidence="20" id="KW-1185">Reference proteome</keyword>
<dbReference type="Gene3D" id="2.170.130.10">
    <property type="entry name" value="TonB-dependent receptor, plug domain"/>
    <property type="match status" value="1"/>
</dbReference>
<comment type="similarity">
    <text evidence="2 14 15">Belongs to the TonB-dependent receptor family.</text>
</comment>
<dbReference type="EMBL" id="FNJL01000013">
    <property type="protein sequence ID" value="SDP45448.1"/>
    <property type="molecule type" value="Genomic_DNA"/>
</dbReference>
<evidence type="ECO:0000256" key="4">
    <source>
        <dbReference type="ARBA" id="ARBA00022452"/>
    </source>
</evidence>
<organism evidence="19 20">
    <name type="scientific">Paracidovorax cattleyae</name>
    <dbReference type="NCBI Taxonomy" id="80868"/>
    <lineage>
        <taxon>Bacteria</taxon>
        <taxon>Pseudomonadati</taxon>
        <taxon>Pseudomonadota</taxon>
        <taxon>Betaproteobacteria</taxon>
        <taxon>Burkholderiales</taxon>
        <taxon>Comamonadaceae</taxon>
        <taxon>Paracidovorax</taxon>
    </lineage>
</organism>
<accession>A0A1H0SW37</accession>
<sequence>MRMRSKPLPPNHPAPALQPSAPACPTAARASAPVWAVLAGYALWAGVPQQALAQAAGPDPALPAVEVSGQAAAQRRFDAAASHTAIAVDPFTAATPLVNLSELLAGQPGVAVSDRQNYAQDLQIAVRGFGSRSTFGVRGVRILVDGIPATMPDGQGQAATAQLPSASQVEVLRGPLAQQYGNSAGGVLQVTTRDPREGGGASASVAAGSYGQRMAEASFDAGDRTLGGLVDISRFETDGWRDHGAARRTHLNAKVVARPSGDTRVMVLMNLFDQPLSQDPLGLTREQWRADPRQAPAGAYSFDTRKTVRQNQLGLVVEHALSATDSVRARLYGGTRSLFQTLSFSGSAANSAGGVVDLDRDYYGLGAAWTHSDRTAAGLPWSWTVGLDADRLSEHRQGFVNDAGVPGALRRDEQDRAGNTELFAQVDAWIAPTVRAIAGLRATRVRLAVDDRFPASAANPDDSGERTWHRTSPAVGLVWAASEHLNLYANAGGGIETPTLAEMAYSRTNSGPNYGLEAARNRQFEVGAKWQDGVHRLEAAWFDARTRGEIVPAATVNGRTVYQNADRVRRRGMELGWSARMGAFVPRAAYTYLDAFFASPYTGAGGVAVPSGNRLPGTARHTVRLSLDYAPDARWTLGGAVDFSSRVQANDANTEAAPGYAVAGLQAGYGWKTGGSVRWQAWARLDNLFDRRYAGSLIVNDGNGRFFEPAAGRRIMVGLRAQLL</sequence>